<dbReference type="CDD" id="cd07302">
    <property type="entry name" value="CHD"/>
    <property type="match status" value="1"/>
</dbReference>
<keyword evidence="11" id="KW-1185">Reference proteome</keyword>
<organism evidence="10 11">
    <name type="scientific">Sedimentitalea xiamensis</name>
    <dbReference type="NCBI Taxonomy" id="3050037"/>
    <lineage>
        <taxon>Bacteria</taxon>
        <taxon>Pseudomonadati</taxon>
        <taxon>Pseudomonadota</taxon>
        <taxon>Alphaproteobacteria</taxon>
        <taxon>Rhodobacterales</taxon>
        <taxon>Paracoccaceae</taxon>
        <taxon>Sedimentitalea</taxon>
    </lineage>
</organism>
<comment type="subcellular location">
    <subcellularLocation>
        <location evidence="1">Membrane</location>
    </subcellularLocation>
</comment>
<keyword evidence="4 8" id="KW-1133">Transmembrane helix</keyword>
<dbReference type="Proteomes" id="UP001227126">
    <property type="component" value="Unassembled WGS sequence"/>
</dbReference>
<evidence type="ECO:0000256" key="8">
    <source>
        <dbReference type="SAM" id="Phobius"/>
    </source>
</evidence>
<dbReference type="Gene3D" id="3.30.70.1230">
    <property type="entry name" value="Nucleotide cyclase"/>
    <property type="match status" value="1"/>
</dbReference>
<gene>
    <name evidence="10" type="ORF">QO034_18725</name>
</gene>
<dbReference type="Pfam" id="PF00211">
    <property type="entry name" value="Guanylate_cyc"/>
    <property type="match status" value="1"/>
</dbReference>
<dbReference type="InterPro" id="IPR029787">
    <property type="entry name" value="Nucleotide_cyclase"/>
</dbReference>
<protein>
    <submittedName>
        <fullName evidence="10">Adenylate/guanylate cyclase domain-containing protein</fullName>
    </submittedName>
</protein>
<dbReference type="PANTHER" id="PTHR11920">
    <property type="entry name" value="GUANYLYL CYCLASE"/>
    <property type="match status" value="1"/>
</dbReference>
<feature type="transmembrane region" description="Helical" evidence="8">
    <location>
        <begin position="52"/>
        <end position="72"/>
    </location>
</feature>
<feature type="transmembrane region" description="Helical" evidence="8">
    <location>
        <begin position="78"/>
        <end position="96"/>
    </location>
</feature>
<dbReference type="SMART" id="SM00044">
    <property type="entry name" value="CYCc"/>
    <property type="match status" value="1"/>
</dbReference>
<feature type="transmembrane region" description="Helical" evidence="8">
    <location>
        <begin position="23"/>
        <end position="40"/>
    </location>
</feature>
<keyword evidence="6 7" id="KW-0456">Lyase</keyword>
<dbReference type="PROSITE" id="PS50125">
    <property type="entry name" value="GUANYLATE_CYCLASE_2"/>
    <property type="match status" value="1"/>
</dbReference>
<evidence type="ECO:0000256" key="5">
    <source>
        <dbReference type="ARBA" id="ARBA00023136"/>
    </source>
</evidence>
<dbReference type="Pfam" id="PF20968">
    <property type="entry name" value="MASE8"/>
    <property type="match status" value="1"/>
</dbReference>
<accession>A0ABT7FJ10</accession>
<sequence length="379" mass="40286">MIAVPAFAVNDLLFDPEALSRTLPVRLAVAAVIGLALIAFRFRRVAGSPPAVAAITYGLFVSFSAALVLIQAWHANGFLVTVPGYVQVMIFVPIVCFSFRQSVVTTLSMALIGLAGAYAFGADSVALRNLLNWLAGSAAFALGAAYVVDAARRKSFLLEQDLSREKARADALLLNILPEKIAERLKREETRIADTCPCATVLFADIAGFTAFARGLQPGEVVDLLNDLFSRFDRLAEGHGVEKIKTIGDGYMAVAGLNQQRGAAEAAIAVAELALDMQDAFARFRAAHGLDLGLRIGVHSGPVVAGVIGVRKFAFDLWGDTVNIASRLETTCPKDTIQISAETAALIGDGFARTTQGATDLPGHAARQTFLLSGRRRGI</sequence>
<dbReference type="PANTHER" id="PTHR11920:SF335">
    <property type="entry name" value="GUANYLATE CYCLASE"/>
    <property type="match status" value="1"/>
</dbReference>
<evidence type="ECO:0000256" key="6">
    <source>
        <dbReference type="ARBA" id="ARBA00023239"/>
    </source>
</evidence>
<evidence type="ECO:0000256" key="4">
    <source>
        <dbReference type="ARBA" id="ARBA00022989"/>
    </source>
</evidence>
<feature type="transmembrane region" description="Helical" evidence="8">
    <location>
        <begin position="133"/>
        <end position="151"/>
    </location>
</feature>
<evidence type="ECO:0000256" key="3">
    <source>
        <dbReference type="ARBA" id="ARBA00022741"/>
    </source>
</evidence>
<keyword evidence="2 8" id="KW-0812">Transmembrane</keyword>
<keyword evidence="5 8" id="KW-0472">Membrane</keyword>
<evidence type="ECO:0000259" key="9">
    <source>
        <dbReference type="PROSITE" id="PS50125"/>
    </source>
</evidence>
<dbReference type="EMBL" id="JASNJE010000030">
    <property type="protein sequence ID" value="MDK3075127.1"/>
    <property type="molecule type" value="Genomic_DNA"/>
</dbReference>
<dbReference type="SUPFAM" id="SSF55073">
    <property type="entry name" value="Nucleotide cyclase"/>
    <property type="match status" value="1"/>
</dbReference>
<evidence type="ECO:0000256" key="2">
    <source>
        <dbReference type="ARBA" id="ARBA00022692"/>
    </source>
</evidence>
<reference evidence="10 11" key="1">
    <citation type="submission" date="2023-05" db="EMBL/GenBank/DDBJ databases">
        <title>Sedimentitalea sp. nov. JM2-8.</title>
        <authorList>
            <person name="Huang J."/>
        </authorList>
    </citation>
    <scope>NUCLEOTIDE SEQUENCE [LARGE SCALE GENOMIC DNA]</scope>
    <source>
        <strain evidence="10 11">JM2-8</strain>
    </source>
</reference>
<evidence type="ECO:0000256" key="1">
    <source>
        <dbReference type="ARBA" id="ARBA00004370"/>
    </source>
</evidence>
<keyword evidence="3" id="KW-0547">Nucleotide-binding</keyword>
<dbReference type="InterPro" id="IPR050401">
    <property type="entry name" value="Cyclic_nucleotide_synthase"/>
</dbReference>
<dbReference type="InterPro" id="IPR001054">
    <property type="entry name" value="A/G_cyclase"/>
</dbReference>
<dbReference type="InterPro" id="IPR048431">
    <property type="entry name" value="MASE8"/>
</dbReference>
<proteinExistence type="inferred from homology"/>
<evidence type="ECO:0000313" key="11">
    <source>
        <dbReference type="Proteomes" id="UP001227126"/>
    </source>
</evidence>
<comment type="similarity">
    <text evidence="7">Belongs to the adenylyl cyclase class-4/guanylyl cyclase family.</text>
</comment>
<dbReference type="InterPro" id="IPR018297">
    <property type="entry name" value="A/G_cyclase_CS"/>
</dbReference>
<evidence type="ECO:0000256" key="7">
    <source>
        <dbReference type="RuleBase" id="RU000405"/>
    </source>
</evidence>
<name>A0ABT7FJ10_9RHOB</name>
<dbReference type="RefSeq" id="WP_284487055.1">
    <property type="nucleotide sequence ID" value="NZ_JASNJE010000030.1"/>
</dbReference>
<comment type="caution">
    <text evidence="10">The sequence shown here is derived from an EMBL/GenBank/DDBJ whole genome shotgun (WGS) entry which is preliminary data.</text>
</comment>
<dbReference type="PROSITE" id="PS00452">
    <property type="entry name" value="GUANYLATE_CYCLASE_1"/>
    <property type="match status" value="1"/>
</dbReference>
<evidence type="ECO:0000313" key="10">
    <source>
        <dbReference type="EMBL" id="MDK3075127.1"/>
    </source>
</evidence>
<feature type="transmembrane region" description="Helical" evidence="8">
    <location>
        <begin position="103"/>
        <end position="121"/>
    </location>
</feature>
<feature type="domain" description="Guanylate cyclase" evidence="9">
    <location>
        <begin position="200"/>
        <end position="329"/>
    </location>
</feature>